<sequence length="207" mass="23019">MEINSMSLGPLGTNCYIVYDAHNALIVDPGGDPSEIINFLHKKGLSPRGILLTHAHFDHIGGVEELRSHYELDVYLHENEAAWLEEPRLNGSARFTGEEIKTKRAEYMLRPGELKIASFIFEVVHTPGHSPGSVSFIFRDDGFVISGDVLFQSGIGRTDLPGGDMNELESSIRNYLYQLDESFIVYPGHGPRTSIGKEKTDNPFVSN</sequence>
<dbReference type="RefSeq" id="WP_209464766.1">
    <property type="nucleotide sequence ID" value="NZ_CP110224.1"/>
</dbReference>
<dbReference type="Pfam" id="PF00753">
    <property type="entry name" value="Lactamase_B"/>
    <property type="match status" value="1"/>
</dbReference>
<dbReference type="Gene3D" id="3.60.15.10">
    <property type="entry name" value="Ribonuclease Z/Hydroxyacylglutathione hydrolase-like"/>
    <property type="match status" value="1"/>
</dbReference>
<evidence type="ECO:0000256" key="3">
    <source>
        <dbReference type="ARBA" id="ARBA00022801"/>
    </source>
</evidence>
<dbReference type="SUPFAM" id="SSF56281">
    <property type="entry name" value="Metallo-hydrolase/oxidoreductase"/>
    <property type="match status" value="1"/>
</dbReference>
<protein>
    <submittedName>
        <fullName evidence="6">Glyoxylase-like metal-dependent hydrolase (Beta-lactamase superfamily II)</fullName>
    </submittedName>
</protein>
<comment type="cofactor">
    <cofactor evidence="1">
        <name>Zn(2+)</name>
        <dbReference type="ChEBI" id="CHEBI:29105"/>
    </cofactor>
</comment>
<evidence type="ECO:0000313" key="7">
    <source>
        <dbReference type="Proteomes" id="UP001519345"/>
    </source>
</evidence>
<dbReference type="SMART" id="SM00849">
    <property type="entry name" value="Lactamase_B"/>
    <property type="match status" value="1"/>
</dbReference>
<keyword evidence="4" id="KW-0862">Zinc</keyword>
<dbReference type="PANTHER" id="PTHR46233:SF3">
    <property type="entry name" value="HYDROXYACYLGLUTATHIONE HYDROLASE GLOC"/>
    <property type="match status" value="1"/>
</dbReference>
<name>A0ABS4ILA9_9BACI</name>
<keyword evidence="2" id="KW-0479">Metal-binding</keyword>
<dbReference type="PANTHER" id="PTHR46233">
    <property type="entry name" value="HYDROXYACYLGLUTATHIONE HYDROLASE GLOC"/>
    <property type="match status" value="1"/>
</dbReference>
<keyword evidence="7" id="KW-1185">Reference proteome</keyword>
<proteinExistence type="predicted"/>
<evidence type="ECO:0000259" key="5">
    <source>
        <dbReference type="SMART" id="SM00849"/>
    </source>
</evidence>
<dbReference type="InterPro" id="IPR051453">
    <property type="entry name" value="MBL_Glyoxalase_II"/>
</dbReference>
<reference evidence="6 7" key="1">
    <citation type="submission" date="2021-03" db="EMBL/GenBank/DDBJ databases">
        <title>Genomic Encyclopedia of Type Strains, Phase IV (KMG-IV): sequencing the most valuable type-strain genomes for metagenomic binning, comparative biology and taxonomic classification.</title>
        <authorList>
            <person name="Goeker M."/>
        </authorList>
    </citation>
    <scope>NUCLEOTIDE SEQUENCE [LARGE SCALE GENOMIC DNA]</scope>
    <source>
        <strain evidence="6 7">DSM 25609</strain>
    </source>
</reference>
<dbReference type="Proteomes" id="UP001519345">
    <property type="component" value="Unassembled WGS sequence"/>
</dbReference>
<gene>
    <name evidence="6" type="ORF">J2Z83_003917</name>
</gene>
<feature type="domain" description="Metallo-beta-lactamase" evidence="5">
    <location>
        <begin position="12"/>
        <end position="189"/>
    </location>
</feature>
<dbReference type="InterPro" id="IPR001279">
    <property type="entry name" value="Metallo-B-lactamas"/>
</dbReference>
<keyword evidence="3" id="KW-0378">Hydrolase</keyword>
<evidence type="ECO:0000313" key="6">
    <source>
        <dbReference type="EMBL" id="MBP1971762.1"/>
    </source>
</evidence>
<accession>A0ABS4ILA9</accession>
<evidence type="ECO:0000256" key="1">
    <source>
        <dbReference type="ARBA" id="ARBA00001947"/>
    </source>
</evidence>
<evidence type="ECO:0000256" key="4">
    <source>
        <dbReference type="ARBA" id="ARBA00022833"/>
    </source>
</evidence>
<dbReference type="EMBL" id="JAGGKX010000036">
    <property type="protein sequence ID" value="MBP1971762.1"/>
    <property type="molecule type" value="Genomic_DNA"/>
</dbReference>
<comment type="caution">
    <text evidence="6">The sequence shown here is derived from an EMBL/GenBank/DDBJ whole genome shotgun (WGS) entry which is preliminary data.</text>
</comment>
<dbReference type="CDD" id="cd06262">
    <property type="entry name" value="metallo-hydrolase-like_MBL-fold"/>
    <property type="match status" value="1"/>
</dbReference>
<dbReference type="InterPro" id="IPR036866">
    <property type="entry name" value="RibonucZ/Hydroxyglut_hydro"/>
</dbReference>
<organism evidence="6 7">
    <name type="scientific">Virgibacillus natechei</name>
    <dbReference type="NCBI Taxonomy" id="1216297"/>
    <lineage>
        <taxon>Bacteria</taxon>
        <taxon>Bacillati</taxon>
        <taxon>Bacillota</taxon>
        <taxon>Bacilli</taxon>
        <taxon>Bacillales</taxon>
        <taxon>Bacillaceae</taxon>
        <taxon>Virgibacillus</taxon>
    </lineage>
</organism>
<evidence type="ECO:0000256" key="2">
    <source>
        <dbReference type="ARBA" id="ARBA00022723"/>
    </source>
</evidence>